<dbReference type="Proteomes" id="UP000041394">
    <property type="component" value="Unassembled WGS sequence"/>
</dbReference>
<evidence type="ECO:0000313" key="5">
    <source>
        <dbReference type="Proteomes" id="UP000041394"/>
    </source>
</evidence>
<name>A0A0K2XAD4_9HELI</name>
<evidence type="ECO:0000313" key="2">
    <source>
        <dbReference type="EMBL" id="CRF42150.1"/>
    </source>
</evidence>
<accession>A0A0K2XAD4</accession>
<keyword evidence="4" id="KW-1185">Reference proteome</keyword>
<dbReference type="EMBL" id="CDML01000053">
    <property type="protein sequence ID" value="CRF41773.1"/>
    <property type="molecule type" value="Genomic_DNA"/>
</dbReference>
<gene>
    <name evidence="1" type="ORF">HAL011_15880</name>
    <name evidence="2" type="ORF">HAL013_03090</name>
    <name evidence="3" type="ORF">HAL09_00230</name>
</gene>
<reference evidence="4" key="3">
    <citation type="submission" date="2014-12" db="EMBL/GenBank/DDBJ databases">
        <authorList>
            <person name="Smet A."/>
        </authorList>
    </citation>
    <scope>NUCLEOTIDE SEQUENCE [LARGE SCALE GENOMIC DNA]</scope>
</reference>
<dbReference type="EMBL" id="CDMH01000014">
    <property type="protein sequence ID" value="CRF42150.1"/>
    <property type="molecule type" value="Genomic_DNA"/>
</dbReference>
<evidence type="ECO:0000313" key="6">
    <source>
        <dbReference type="Proteomes" id="UP000045175"/>
    </source>
</evidence>
<dbReference type="Proteomes" id="UP000045175">
    <property type="component" value="Unassembled WGS sequence"/>
</dbReference>
<evidence type="ECO:0000313" key="1">
    <source>
        <dbReference type="EMBL" id="CRF41773.1"/>
    </source>
</evidence>
<evidence type="ECO:0000313" key="3">
    <source>
        <dbReference type="EMBL" id="CRF43482.1"/>
    </source>
</evidence>
<organism evidence="3 5">
    <name type="scientific">Helicobacter ailurogastricus</name>
    <dbReference type="NCBI Taxonomy" id="1578720"/>
    <lineage>
        <taxon>Bacteria</taxon>
        <taxon>Pseudomonadati</taxon>
        <taxon>Campylobacterota</taxon>
        <taxon>Epsilonproteobacteria</taxon>
        <taxon>Campylobacterales</taxon>
        <taxon>Helicobacteraceae</taxon>
        <taxon>Helicobacter</taxon>
    </lineage>
</organism>
<sequence>MPQYNPHMLNIVPIPKDKAHLYAVGGRIKEGKLVPMSLQGAKECKKAQVDGLFERTALDLHNENVG</sequence>
<dbReference type="AlphaFoldDB" id="A0A0K2XAD4"/>
<dbReference type="Proteomes" id="UP000038622">
    <property type="component" value="Unassembled WGS sequence"/>
</dbReference>
<reference evidence="3" key="1">
    <citation type="submission" date="2014-12" db="EMBL/GenBank/DDBJ databases">
        <title>Whole genome sequences of four Staphylococcus schleiferi canine isolates.</title>
        <authorList>
            <person name="Misic A.M."/>
            <person name="Cain C."/>
            <person name="Morris D.O."/>
            <person name="Rankin S."/>
            <person name="Beiting D."/>
        </authorList>
    </citation>
    <scope>NUCLEOTIDE SEQUENCE</scope>
    <source>
        <strain evidence="1">ASB11</strain>
        <strain evidence="2">ASB13</strain>
        <strain evidence="3">ASB9</strain>
    </source>
</reference>
<evidence type="ECO:0000313" key="4">
    <source>
        <dbReference type="Proteomes" id="UP000038622"/>
    </source>
</evidence>
<dbReference type="RefSeq" id="WP_053940819.1">
    <property type="nucleotide sequence ID" value="NZ_CDMH01000014.1"/>
</dbReference>
<dbReference type="EMBL" id="CDMN01000001">
    <property type="protein sequence ID" value="CRF43482.1"/>
    <property type="molecule type" value="Genomic_DNA"/>
</dbReference>
<proteinExistence type="predicted"/>
<protein>
    <submittedName>
        <fullName evidence="3">Uncharacterized protein</fullName>
    </submittedName>
</protein>
<reference evidence="5 6" key="2">
    <citation type="submission" date="2014-12" db="EMBL/GenBank/DDBJ databases">
        <authorList>
            <person name="Jaenicke S."/>
        </authorList>
    </citation>
    <scope>NUCLEOTIDE SEQUENCE [LARGE SCALE GENOMIC DNA]</scope>
</reference>